<dbReference type="InterPro" id="IPR018640">
    <property type="entry name" value="DUF2063"/>
</dbReference>
<comment type="caution">
    <text evidence="3">The sequence shown here is derived from an EMBL/GenBank/DDBJ whole genome shotgun (WGS) entry which is preliminary data.</text>
</comment>
<evidence type="ECO:0000259" key="1">
    <source>
        <dbReference type="Pfam" id="PF09836"/>
    </source>
</evidence>
<evidence type="ECO:0000259" key="2">
    <source>
        <dbReference type="Pfam" id="PF22106"/>
    </source>
</evidence>
<gene>
    <name evidence="3" type="ORF">J2X05_002047</name>
</gene>
<accession>A0ABU1UXY7</accession>
<evidence type="ECO:0000313" key="4">
    <source>
        <dbReference type="Proteomes" id="UP001253595"/>
    </source>
</evidence>
<dbReference type="Proteomes" id="UP001253595">
    <property type="component" value="Unassembled WGS sequence"/>
</dbReference>
<dbReference type="RefSeq" id="WP_310072008.1">
    <property type="nucleotide sequence ID" value="NZ_JAVDVX010000003.1"/>
</dbReference>
<dbReference type="Gene3D" id="3.90.930.50">
    <property type="match status" value="1"/>
</dbReference>
<dbReference type="InterPro" id="IPR054098">
    <property type="entry name" value="NGO1945-like_C"/>
</dbReference>
<dbReference type="EMBL" id="JAVDVX010000003">
    <property type="protein sequence ID" value="MDR7090025.1"/>
    <property type="molecule type" value="Genomic_DNA"/>
</dbReference>
<organism evidence="3 4">
    <name type="scientific">Cellvibrio fibrivorans</name>
    <dbReference type="NCBI Taxonomy" id="126350"/>
    <lineage>
        <taxon>Bacteria</taxon>
        <taxon>Pseudomonadati</taxon>
        <taxon>Pseudomonadota</taxon>
        <taxon>Gammaproteobacteria</taxon>
        <taxon>Cellvibrionales</taxon>
        <taxon>Cellvibrionaceae</taxon>
        <taxon>Cellvibrio</taxon>
    </lineage>
</organism>
<sequence>MKSFQETQLAFTQHLRAPDRYPAPAEMNDTRMGIYRDLIYNNIESFIANVFPVLRSLLSDGHWHSMVRDFIHRHRCQTPYFLEISEEFLQYLSQERGMCDGDPAYLLELAHYEWIELALDVNEASIPAVSAYPETPLLSKPRVSPLAVCLSYQYPVHKISPRHRPLAPELTRLVVYRNREDKVRFMTANTMTLRLLHLLQTNPQATLGDQLQLIATELQHNQPDVLFGEAQVLINELFALDVISHFE</sequence>
<name>A0ABU1UXY7_9GAMM</name>
<protein>
    <recommendedName>
        <fullName evidence="5">DUF2063 domain-containing protein</fullName>
    </recommendedName>
</protein>
<dbReference type="InterPro" id="IPR044922">
    <property type="entry name" value="DUF2063_N_sf"/>
</dbReference>
<keyword evidence="4" id="KW-1185">Reference proteome</keyword>
<dbReference type="Pfam" id="PF22106">
    <property type="entry name" value="NGO1945_C"/>
    <property type="match status" value="1"/>
</dbReference>
<evidence type="ECO:0000313" key="3">
    <source>
        <dbReference type="EMBL" id="MDR7090025.1"/>
    </source>
</evidence>
<dbReference type="Pfam" id="PF09836">
    <property type="entry name" value="DUF2063"/>
    <property type="match status" value="1"/>
</dbReference>
<feature type="domain" description="NGO1945-like C-terminal" evidence="2">
    <location>
        <begin position="144"/>
        <end position="237"/>
    </location>
</feature>
<reference evidence="3 4" key="1">
    <citation type="submission" date="2023-07" db="EMBL/GenBank/DDBJ databases">
        <title>Sorghum-associated microbial communities from plants grown in Nebraska, USA.</title>
        <authorList>
            <person name="Schachtman D."/>
        </authorList>
    </citation>
    <scope>NUCLEOTIDE SEQUENCE [LARGE SCALE GENOMIC DNA]</scope>
    <source>
        <strain evidence="3 4">BE190</strain>
    </source>
</reference>
<dbReference type="Gene3D" id="1.10.150.690">
    <property type="entry name" value="DUF2063"/>
    <property type="match status" value="1"/>
</dbReference>
<evidence type="ECO:0008006" key="5">
    <source>
        <dbReference type="Google" id="ProtNLM"/>
    </source>
</evidence>
<proteinExistence type="predicted"/>
<feature type="domain" description="Putative DNA-binding" evidence="1">
    <location>
        <begin position="6"/>
        <end position="92"/>
    </location>
</feature>